<dbReference type="SUPFAM" id="SSF52540">
    <property type="entry name" value="P-loop containing nucleoside triphosphate hydrolases"/>
    <property type="match status" value="1"/>
</dbReference>
<dbReference type="PRINTS" id="PR00300">
    <property type="entry name" value="CLPPROTEASEA"/>
</dbReference>
<dbReference type="SMART" id="SM00382">
    <property type="entry name" value="AAA"/>
    <property type="match status" value="1"/>
</dbReference>
<reference evidence="4 5" key="1">
    <citation type="journal article" date="2015" name="Genome Announc.">
        <title>Complete Genome Sequence of Spiroplasma cantharicola CC-1T (DSM 21588), a Bacterium Isolated from Soldier Beetle (Cantharis carolinus).</title>
        <authorList>
            <person name="Lo W.S."/>
            <person name="Liu P.Y."/>
            <person name="Kuo C.H."/>
        </authorList>
    </citation>
    <scope>NUCLEOTIDE SEQUENCE [LARGE SCALE GENOMIC DNA]</scope>
    <source>
        <strain evidence="4 5">CC-1</strain>
    </source>
</reference>
<dbReference type="Proteomes" id="UP000063919">
    <property type="component" value="Chromosome"/>
</dbReference>
<evidence type="ECO:0000259" key="3">
    <source>
        <dbReference type="SMART" id="SM00382"/>
    </source>
</evidence>
<dbReference type="GO" id="GO:0005737">
    <property type="term" value="C:cytoplasm"/>
    <property type="evidence" value="ECO:0007669"/>
    <property type="project" value="TreeGrafter"/>
</dbReference>
<dbReference type="InterPro" id="IPR003959">
    <property type="entry name" value="ATPase_AAA_core"/>
</dbReference>
<keyword evidence="1" id="KW-0547">Nucleotide-binding</keyword>
<dbReference type="RefSeq" id="WP_053946331.1">
    <property type="nucleotide sequence ID" value="NZ_CP012622.1"/>
</dbReference>
<evidence type="ECO:0000313" key="5">
    <source>
        <dbReference type="Proteomes" id="UP000063919"/>
    </source>
</evidence>
<dbReference type="CDD" id="cd19499">
    <property type="entry name" value="RecA-like_ClpB_Hsp104-like"/>
    <property type="match status" value="1"/>
</dbReference>
<feature type="domain" description="AAA+ ATPase" evidence="3">
    <location>
        <begin position="322"/>
        <end position="477"/>
    </location>
</feature>
<accession>A0A0M3SJD8</accession>
<dbReference type="AlphaFoldDB" id="A0A0M3SJD8"/>
<protein>
    <recommendedName>
        <fullName evidence="3">AAA+ ATPase domain-containing protein</fullName>
    </recommendedName>
</protein>
<dbReference type="InterPro" id="IPR050130">
    <property type="entry name" value="ClpA_ClpB"/>
</dbReference>
<proteinExistence type="predicted"/>
<dbReference type="GO" id="GO:0016887">
    <property type="term" value="F:ATP hydrolysis activity"/>
    <property type="evidence" value="ECO:0007669"/>
    <property type="project" value="InterPro"/>
</dbReference>
<dbReference type="PANTHER" id="PTHR11638:SF18">
    <property type="entry name" value="HEAT SHOCK PROTEIN 104"/>
    <property type="match status" value="1"/>
</dbReference>
<gene>
    <name evidence="4" type="ORF">SCANT_v1c06720</name>
</gene>
<dbReference type="EMBL" id="CP012622">
    <property type="protein sequence ID" value="ALD66578.1"/>
    <property type="molecule type" value="Genomic_DNA"/>
</dbReference>
<dbReference type="STRING" id="362837.SCANT_v1c06720"/>
<sequence length="600" mass="68694">MKKSIEQLKVKLQQKNLLLVGGNVYDTFLENNQDSKKQFCNLDNKIVNIAKEIGYKDVIKFSPSKGKIFLLGEQDILDDENDFEDFETNSIKQILEEFINDLKNEIQDKDISRKIYIIDFSDTLLNQESIKDLVEQAAILLSTILEDDVKNQYDIINLNKLSKVIFISRDTGNIANDFSSKNIEFASVNINKPNKNERAEIFNRFYRSFNVIDREKLNLDSKERIEAVALTEGFAVKEIMQLARIQTEDDNYTFKELFSLAQFNKRDSEWEKMDLNQLNNADNILNEVVKGQEFAIANVKQTLINASLGLNGIMHSEKLIKPKGILFFSGPTGTGKTELAKQIAKLVFGDENKLIRFDMSEYNHEESDQRLIGAPPGYIGYDSGGELTNAVKENPFSVLLFDEVEKAHGRILDKFLQILEDGRLTSSKNELIDFSETFIIFTSNIGVVGNNPKGNQDEIRKNFIRAVENHFVNVLKRPELLNRIGKKNIIPFNYITNRVIFKEIIESKLTKLVSALNKKHNVKISYTQDELENLVDLIMQENAIEEMGGRGIINSLSEKVINSLSIFIFEMKLKNQLGMENITHVKMKVIANKEKVIFEL</sequence>
<dbReference type="GO" id="GO:0005524">
    <property type="term" value="F:ATP binding"/>
    <property type="evidence" value="ECO:0007669"/>
    <property type="project" value="UniProtKB-KW"/>
</dbReference>
<evidence type="ECO:0000256" key="1">
    <source>
        <dbReference type="ARBA" id="ARBA00022741"/>
    </source>
</evidence>
<dbReference type="GO" id="GO:0034605">
    <property type="term" value="P:cellular response to heat"/>
    <property type="evidence" value="ECO:0007669"/>
    <property type="project" value="TreeGrafter"/>
</dbReference>
<dbReference type="Gene3D" id="3.40.50.300">
    <property type="entry name" value="P-loop containing nucleotide triphosphate hydrolases"/>
    <property type="match status" value="1"/>
</dbReference>
<evidence type="ECO:0000256" key="2">
    <source>
        <dbReference type="ARBA" id="ARBA00022840"/>
    </source>
</evidence>
<keyword evidence="5" id="KW-1185">Reference proteome</keyword>
<keyword evidence="2" id="KW-0067">ATP-binding</keyword>
<dbReference type="PANTHER" id="PTHR11638">
    <property type="entry name" value="ATP-DEPENDENT CLP PROTEASE"/>
    <property type="match status" value="1"/>
</dbReference>
<dbReference type="InterPro" id="IPR027417">
    <property type="entry name" value="P-loop_NTPase"/>
</dbReference>
<dbReference type="InterPro" id="IPR001270">
    <property type="entry name" value="ClpA/B"/>
</dbReference>
<dbReference type="KEGG" id="scj:SCANT_v1c06720"/>
<dbReference type="InterPro" id="IPR003593">
    <property type="entry name" value="AAA+_ATPase"/>
</dbReference>
<organism evidence="4 5">
    <name type="scientific">Spiroplasma cantharicola</name>
    <dbReference type="NCBI Taxonomy" id="362837"/>
    <lineage>
        <taxon>Bacteria</taxon>
        <taxon>Bacillati</taxon>
        <taxon>Mycoplasmatota</taxon>
        <taxon>Mollicutes</taxon>
        <taxon>Entomoplasmatales</taxon>
        <taxon>Spiroplasmataceae</taxon>
        <taxon>Spiroplasma</taxon>
    </lineage>
</organism>
<evidence type="ECO:0000313" key="4">
    <source>
        <dbReference type="EMBL" id="ALD66578.1"/>
    </source>
</evidence>
<dbReference type="PATRIC" id="fig|362837.3.peg.688"/>
<name>A0A0M3SJD8_9MOLU</name>
<dbReference type="Pfam" id="PF07724">
    <property type="entry name" value="AAA_2"/>
    <property type="match status" value="1"/>
</dbReference>